<organism evidence="1 2">
    <name type="scientific">Salmonella enterica I</name>
    <dbReference type="NCBI Taxonomy" id="59201"/>
    <lineage>
        <taxon>Bacteria</taxon>
        <taxon>Pseudomonadati</taxon>
        <taxon>Pseudomonadota</taxon>
        <taxon>Gammaproteobacteria</taxon>
        <taxon>Enterobacterales</taxon>
        <taxon>Enterobacteriaceae</taxon>
        <taxon>Salmonella</taxon>
    </lineage>
</organism>
<sequence>MPSKESIVRRLNFCQWVDADNPWMSSDVWMGCEEDFDLQELQGEECYGGLDLSGTRDLTSLALFFPKKRKLLVEFWTPKDTLLDRAKTDRVPYDAWERGRAYSYYAWKGGEIWFCC</sequence>
<dbReference type="PANTHER" id="PTHR41287">
    <property type="match status" value="1"/>
</dbReference>
<dbReference type="InterPro" id="IPR005021">
    <property type="entry name" value="Terminase_largesu-like"/>
</dbReference>
<name>A0A379VN50_SALET</name>
<evidence type="ECO:0000313" key="2">
    <source>
        <dbReference type="Proteomes" id="UP000254346"/>
    </source>
</evidence>
<dbReference type="PANTHER" id="PTHR41287:SF1">
    <property type="entry name" value="PROTEIN YMFN"/>
    <property type="match status" value="1"/>
</dbReference>
<dbReference type="EMBL" id="UGXR01000001">
    <property type="protein sequence ID" value="SUH08068.1"/>
    <property type="molecule type" value="Genomic_DNA"/>
</dbReference>
<proteinExistence type="predicted"/>
<dbReference type="AlphaFoldDB" id="A0A379VN50"/>
<gene>
    <name evidence="1" type="ORF">NCTC8256_01989</name>
</gene>
<accession>A0A379VN50</accession>
<reference evidence="1 2" key="1">
    <citation type="submission" date="2018-06" db="EMBL/GenBank/DDBJ databases">
        <authorList>
            <consortium name="Pathogen Informatics"/>
            <person name="Doyle S."/>
        </authorList>
    </citation>
    <scope>NUCLEOTIDE SEQUENCE [LARGE SCALE GENOMIC DNA]</scope>
    <source>
        <strain evidence="1 2">NCTC8256</strain>
    </source>
</reference>
<dbReference type="Proteomes" id="UP000254346">
    <property type="component" value="Unassembled WGS sequence"/>
</dbReference>
<protein>
    <submittedName>
        <fullName evidence="1">Phage terminase, large subunit</fullName>
    </submittedName>
</protein>
<evidence type="ECO:0000313" key="1">
    <source>
        <dbReference type="EMBL" id="SUH08068.1"/>
    </source>
</evidence>